<dbReference type="AlphaFoldDB" id="A0A2G2YGW1"/>
<protein>
    <recommendedName>
        <fullName evidence="2">NB-ARC domain-containing protein</fullName>
    </recommendedName>
</protein>
<evidence type="ECO:0000256" key="1">
    <source>
        <dbReference type="SAM" id="Coils"/>
    </source>
</evidence>
<proteinExistence type="predicted"/>
<dbReference type="PANTHER" id="PTHR19338">
    <property type="entry name" value="TRANSLOCASE OF INNER MITOCHONDRIAL MEMBRANE 13 HOMOLOG"/>
    <property type="match status" value="1"/>
</dbReference>
<dbReference type="GO" id="GO:0043531">
    <property type="term" value="F:ADP binding"/>
    <property type="evidence" value="ECO:0007669"/>
    <property type="project" value="InterPro"/>
</dbReference>
<feature type="coiled-coil region" evidence="1">
    <location>
        <begin position="79"/>
        <end position="120"/>
    </location>
</feature>
<dbReference type="CDD" id="cd09272">
    <property type="entry name" value="RNase_HI_RT_Ty1"/>
    <property type="match status" value="1"/>
</dbReference>
<dbReference type="STRING" id="4072.A0A2G2YGW1"/>
<keyword evidence="1" id="KW-0175">Coiled coil</keyword>
<dbReference type="SUPFAM" id="SSF52540">
    <property type="entry name" value="P-loop containing nucleoside triphosphate hydrolases"/>
    <property type="match status" value="1"/>
</dbReference>
<evidence type="ECO:0000313" key="3">
    <source>
        <dbReference type="EMBL" id="PHT68993.1"/>
    </source>
</evidence>
<dbReference type="InterPro" id="IPR002182">
    <property type="entry name" value="NB-ARC"/>
</dbReference>
<comment type="caution">
    <text evidence="3">The sequence shown here is derived from an EMBL/GenBank/DDBJ whole genome shotgun (WGS) entry which is preliminary data.</text>
</comment>
<sequence>MVYSDSDWAGDPVDRTSTTGYVIYLGKTNWITNLLRELHFSLACILRILCDNIGTTYIGENPVFHKNKQASNRHVSKWHNKLQSAVDGAENLIEEVNYEALRLKEKLEDTIETLEDLQKQIGLLGLKEHFGSTKQETKRPSNSLIDESDVFGRENEIEDLIDLLLFEDANGENLTVVPIVRMGSLGKTTLAKAVYNDERVIDHFDLKAWFCVSKQYDALRITKGLLQEIRLVVDDNFNQQQVKLKKA</sequence>
<evidence type="ECO:0000313" key="4">
    <source>
        <dbReference type="Proteomes" id="UP000222542"/>
    </source>
</evidence>
<name>A0A2G2YGW1_CAPAN</name>
<gene>
    <name evidence="3" type="ORF">T459_28480</name>
</gene>
<dbReference type="InterPro" id="IPR027417">
    <property type="entry name" value="P-loop_NTPase"/>
</dbReference>
<reference evidence="3 4" key="2">
    <citation type="journal article" date="2017" name="Genome Biol.">
        <title>New reference genome sequences of hot pepper reveal the massive evolution of plant disease-resistance genes by retroduplication.</title>
        <authorList>
            <person name="Kim S."/>
            <person name="Park J."/>
            <person name="Yeom S.I."/>
            <person name="Kim Y.M."/>
            <person name="Seo E."/>
            <person name="Kim K.T."/>
            <person name="Kim M.S."/>
            <person name="Lee J.M."/>
            <person name="Cheong K."/>
            <person name="Shin H.S."/>
            <person name="Kim S.B."/>
            <person name="Han K."/>
            <person name="Lee J."/>
            <person name="Park M."/>
            <person name="Lee H.A."/>
            <person name="Lee H.Y."/>
            <person name="Lee Y."/>
            <person name="Oh S."/>
            <person name="Lee J.H."/>
            <person name="Choi E."/>
            <person name="Choi E."/>
            <person name="Lee S.E."/>
            <person name="Jeon J."/>
            <person name="Kim H."/>
            <person name="Choi G."/>
            <person name="Song H."/>
            <person name="Lee J."/>
            <person name="Lee S.C."/>
            <person name="Kwon J.K."/>
            <person name="Lee H.Y."/>
            <person name="Koo N."/>
            <person name="Hong Y."/>
            <person name="Kim R.W."/>
            <person name="Kang W.H."/>
            <person name="Huh J.H."/>
            <person name="Kang B.C."/>
            <person name="Yang T.J."/>
            <person name="Lee Y.H."/>
            <person name="Bennetzen J.L."/>
            <person name="Choi D."/>
        </authorList>
    </citation>
    <scope>NUCLEOTIDE SEQUENCE [LARGE SCALE GENOMIC DNA]</scope>
    <source>
        <strain evidence="4">cv. CM334</strain>
    </source>
</reference>
<dbReference type="Pfam" id="PF00931">
    <property type="entry name" value="NB-ARC"/>
    <property type="match status" value="1"/>
</dbReference>
<dbReference type="Gene3D" id="3.40.50.300">
    <property type="entry name" value="P-loop containing nucleotide triphosphate hydrolases"/>
    <property type="match status" value="1"/>
</dbReference>
<dbReference type="Proteomes" id="UP000222542">
    <property type="component" value="Unassembled WGS sequence"/>
</dbReference>
<evidence type="ECO:0000259" key="2">
    <source>
        <dbReference type="Pfam" id="PF00931"/>
    </source>
</evidence>
<organism evidence="3 4">
    <name type="scientific">Capsicum annuum</name>
    <name type="common">Capsicum pepper</name>
    <dbReference type="NCBI Taxonomy" id="4072"/>
    <lineage>
        <taxon>Eukaryota</taxon>
        <taxon>Viridiplantae</taxon>
        <taxon>Streptophyta</taxon>
        <taxon>Embryophyta</taxon>
        <taxon>Tracheophyta</taxon>
        <taxon>Spermatophyta</taxon>
        <taxon>Magnoliopsida</taxon>
        <taxon>eudicotyledons</taxon>
        <taxon>Gunneridae</taxon>
        <taxon>Pentapetalae</taxon>
        <taxon>asterids</taxon>
        <taxon>lamiids</taxon>
        <taxon>Solanales</taxon>
        <taxon>Solanaceae</taxon>
        <taxon>Solanoideae</taxon>
        <taxon>Capsiceae</taxon>
        <taxon>Capsicum</taxon>
    </lineage>
</organism>
<reference evidence="3 4" key="1">
    <citation type="journal article" date="2014" name="Nat. Genet.">
        <title>Genome sequence of the hot pepper provides insights into the evolution of pungency in Capsicum species.</title>
        <authorList>
            <person name="Kim S."/>
            <person name="Park M."/>
            <person name="Yeom S.I."/>
            <person name="Kim Y.M."/>
            <person name="Lee J.M."/>
            <person name="Lee H.A."/>
            <person name="Seo E."/>
            <person name="Choi J."/>
            <person name="Cheong K."/>
            <person name="Kim K.T."/>
            <person name="Jung K."/>
            <person name="Lee G.W."/>
            <person name="Oh S.K."/>
            <person name="Bae C."/>
            <person name="Kim S.B."/>
            <person name="Lee H.Y."/>
            <person name="Kim S.Y."/>
            <person name="Kim M.S."/>
            <person name="Kang B.C."/>
            <person name="Jo Y.D."/>
            <person name="Yang H.B."/>
            <person name="Jeong H.J."/>
            <person name="Kang W.H."/>
            <person name="Kwon J.K."/>
            <person name="Shin C."/>
            <person name="Lim J.Y."/>
            <person name="Park J.H."/>
            <person name="Huh J.H."/>
            <person name="Kim J.S."/>
            <person name="Kim B.D."/>
            <person name="Cohen O."/>
            <person name="Paran I."/>
            <person name="Suh M.C."/>
            <person name="Lee S.B."/>
            <person name="Kim Y.K."/>
            <person name="Shin Y."/>
            <person name="Noh S.J."/>
            <person name="Park J."/>
            <person name="Seo Y.S."/>
            <person name="Kwon S.Y."/>
            <person name="Kim H.A."/>
            <person name="Park J.M."/>
            <person name="Kim H.J."/>
            <person name="Choi S.B."/>
            <person name="Bosland P.W."/>
            <person name="Reeves G."/>
            <person name="Jo S.H."/>
            <person name="Lee B.W."/>
            <person name="Cho H.T."/>
            <person name="Choi H.S."/>
            <person name="Lee M.S."/>
            <person name="Yu Y."/>
            <person name="Do Choi Y."/>
            <person name="Park B.S."/>
            <person name="van Deynze A."/>
            <person name="Ashrafi H."/>
            <person name="Hill T."/>
            <person name="Kim W.T."/>
            <person name="Pai H.S."/>
            <person name="Ahn H.K."/>
            <person name="Yeam I."/>
            <person name="Giovannoni J.J."/>
            <person name="Rose J.K."/>
            <person name="Sorensen I."/>
            <person name="Lee S.J."/>
            <person name="Kim R.W."/>
            <person name="Choi I.Y."/>
            <person name="Choi B.S."/>
            <person name="Lim J.S."/>
            <person name="Lee Y.H."/>
            <person name="Choi D."/>
        </authorList>
    </citation>
    <scope>NUCLEOTIDE SEQUENCE [LARGE SCALE GENOMIC DNA]</scope>
    <source>
        <strain evidence="4">cv. CM334</strain>
    </source>
</reference>
<feature type="domain" description="NB-ARC" evidence="2">
    <location>
        <begin position="154"/>
        <end position="245"/>
    </location>
</feature>
<dbReference type="EMBL" id="AYRZ02000011">
    <property type="protein sequence ID" value="PHT68993.1"/>
    <property type="molecule type" value="Genomic_DNA"/>
</dbReference>
<accession>A0A2G2YGW1</accession>
<dbReference type="PANTHER" id="PTHR19338:SF27">
    <property type="entry name" value="DISEASE RESISTANCE RPP13-LIKE PROTEIN 1 ISOFORM X1"/>
    <property type="match status" value="1"/>
</dbReference>
<keyword evidence="4" id="KW-1185">Reference proteome</keyword>
<dbReference type="Gramene" id="PHT68993">
    <property type="protein sequence ID" value="PHT68993"/>
    <property type="gene ID" value="T459_28480"/>
</dbReference>